<evidence type="ECO:0000256" key="3">
    <source>
        <dbReference type="ARBA" id="ARBA00022679"/>
    </source>
</evidence>
<dbReference type="InterPro" id="IPR005474">
    <property type="entry name" value="Transketolase_N"/>
</dbReference>
<organism evidence="7">
    <name type="scientific">bioreactor metagenome</name>
    <dbReference type="NCBI Taxonomy" id="1076179"/>
    <lineage>
        <taxon>unclassified sequences</taxon>
        <taxon>metagenomes</taxon>
        <taxon>ecological metagenomes</taxon>
    </lineage>
</organism>
<dbReference type="CDD" id="cd02012">
    <property type="entry name" value="TPP_TK"/>
    <property type="match status" value="1"/>
</dbReference>
<gene>
    <name evidence="7" type="primary">tktA_3</name>
    <name evidence="7" type="ORF">SDC9_43259</name>
</gene>
<keyword evidence="4" id="KW-0479">Metal-binding</keyword>
<evidence type="ECO:0000256" key="5">
    <source>
        <dbReference type="ARBA" id="ARBA00023052"/>
    </source>
</evidence>
<dbReference type="InterPro" id="IPR029061">
    <property type="entry name" value="THDP-binding"/>
</dbReference>
<accession>A0A644W045</accession>
<keyword evidence="3 7" id="KW-0808">Transferase</keyword>
<dbReference type="PROSITE" id="PS00801">
    <property type="entry name" value="TRANSKETOLASE_1"/>
    <property type="match status" value="1"/>
</dbReference>
<comment type="cofactor">
    <cofactor evidence="1">
        <name>thiamine diphosphate</name>
        <dbReference type="ChEBI" id="CHEBI:58937"/>
    </cofactor>
</comment>
<evidence type="ECO:0000256" key="1">
    <source>
        <dbReference type="ARBA" id="ARBA00001964"/>
    </source>
</evidence>
<dbReference type="GO" id="GO:0004802">
    <property type="term" value="F:transketolase activity"/>
    <property type="evidence" value="ECO:0007669"/>
    <property type="project" value="UniProtKB-EC"/>
</dbReference>
<dbReference type="Gene3D" id="3.40.50.970">
    <property type="match status" value="1"/>
</dbReference>
<dbReference type="Pfam" id="PF00456">
    <property type="entry name" value="Transketolase_N"/>
    <property type="match status" value="1"/>
</dbReference>
<proteinExistence type="inferred from homology"/>
<dbReference type="PANTHER" id="PTHR47514:SF1">
    <property type="entry name" value="TRANSKETOLASE N-TERMINAL SECTION-RELATED"/>
    <property type="match status" value="1"/>
</dbReference>
<dbReference type="GO" id="GO:0046872">
    <property type="term" value="F:metal ion binding"/>
    <property type="evidence" value="ECO:0007669"/>
    <property type="project" value="UniProtKB-KW"/>
</dbReference>
<evidence type="ECO:0000313" key="7">
    <source>
        <dbReference type="EMBL" id="MPL97071.1"/>
    </source>
</evidence>
<dbReference type="EC" id="2.2.1.1" evidence="7"/>
<feature type="domain" description="Transketolase N-terminal" evidence="6">
    <location>
        <begin position="11"/>
        <end position="260"/>
    </location>
</feature>
<sequence length="277" mass="30459">MLDMKRLKQQALEIRRLTIEEIGNFGSGHIGGSMSIVEVLTYLYYEAMRIDPSNPRKEDRDRFVCSKGHAGPAVYATLASKGYFNAELLKTLNSGGTNLPSHCDMNKTVGVDFTAGSLGQGFSAAVGIALGQKIKGLDARTYAIIGDGESQEGQIWEAAHTASQWKLGNLIAFTDYNKQQLDGYVSDISDMEYIETRWLGFNWHVQRINGHDFDQIDRAVKRAQAVVDRPSMIILDTIKSFGFIPGEGVAANHSMAFDQKAAQKAIADLYAREGATL</sequence>
<evidence type="ECO:0000256" key="2">
    <source>
        <dbReference type="ARBA" id="ARBA00007131"/>
    </source>
</evidence>
<dbReference type="EMBL" id="VSSQ01000539">
    <property type="protein sequence ID" value="MPL97071.1"/>
    <property type="molecule type" value="Genomic_DNA"/>
</dbReference>
<comment type="caution">
    <text evidence="7">The sequence shown here is derived from an EMBL/GenBank/DDBJ whole genome shotgun (WGS) entry which is preliminary data.</text>
</comment>
<keyword evidence="5" id="KW-0786">Thiamine pyrophosphate</keyword>
<dbReference type="PANTHER" id="PTHR47514">
    <property type="entry name" value="TRANSKETOLASE N-TERMINAL SECTION-RELATED"/>
    <property type="match status" value="1"/>
</dbReference>
<comment type="similarity">
    <text evidence="2">Belongs to the transketolase family.</text>
</comment>
<dbReference type="InterPro" id="IPR049557">
    <property type="entry name" value="Transketolase_CS"/>
</dbReference>
<reference evidence="7" key="1">
    <citation type="submission" date="2019-08" db="EMBL/GenBank/DDBJ databases">
        <authorList>
            <person name="Kucharzyk K."/>
            <person name="Murdoch R.W."/>
            <person name="Higgins S."/>
            <person name="Loffler F."/>
        </authorList>
    </citation>
    <scope>NUCLEOTIDE SEQUENCE</scope>
</reference>
<evidence type="ECO:0000259" key="6">
    <source>
        <dbReference type="Pfam" id="PF00456"/>
    </source>
</evidence>
<dbReference type="AlphaFoldDB" id="A0A644W045"/>
<protein>
    <submittedName>
        <fullName evidence="7">Transketolase 1</fullName>
        <ecNumber evidence="7">2.2.1.1</ecNumber>
    </submittedName>
</protein>
<name>A0A644W045_9ZZZZ</name>
<dbReference type="SUPFAM" id="SSF52518">
    <property type="entry name" value="Thiamin diphosphate-binding fold (THDP-binding)"/>
    <property type="match status" value="1"/>
</dbReference>
<evidence type="ECO:0000256" key="4">
    <source>
        <dbReference type="ARBA" id="ARBA00022723"/>
    </source>
</evidence>